<evidence type="ECO:0000313" key="6">
    <source>
        <dbReference type="Proteomes" id="UP001431209"/>
    </source>
</evidence>
<dbReference type="PRINTS" id="PR00705">
    <property type="entry name" value="PAPAIN"/>
</dbReference>
<feature type="signal peptide" evidence="3">
    <location>
        <begin position="1"/>
        <end position="29"/>
    </location>
</feature>
<comment type="caution">
    <text evidence="5">The sequence shown here is derived from an EMBL/GenBank/DDBJ whole genome shotgun (WGS) entry which is preliminary data.</text>
</comment>
<protein>
    <submittedName>
        <fullName evidence="5">CP2</fullName>
    </submittedName>
</protein>
<keyword evidence="2" id="KW-1015">Disulfide bond</keyword>
<dbReference type="Pfam" id="PF00112">
    <property type="entry name" value="Peptidase_C1"/>
    <property type="match status" value="1"/>
</dbReference>
<dbReference type="InterPro" id="IPR025661">
    <property type="entry name" value="Pept_asp_AS"/>
</dbReference>
<dbReference type="PROSITE" id="PS00640">
    <property type="entry name" value="THIOL_PROTEASE_ASN"/>
    <property type="match status" value="1"/>
</dbReference>
<dbReference type="EMBL" id="JAOPGA020000127">
    <property type="protein sequence ID" value="KAL0476991.1"/>
    <property type="molecule type" value="Genomic_DNA"/>
</dbReference>
<evidence type="ECO:0000256" key="1">
    <source>
        <dbReference type="ARBA" id="ARBA00008455"/>
    </source>
</evidence>
<name>A0AAW2YIZ2_9EUKA</name>
<dbReference type="PANTHER" id="PTHR12411">
    <property type="entry name" value="CYSTEINE PROTEASE FAMILY C1-RELATED"/>
    <property type="match status" value="1"/>
</dbReference>
<keyword evidence="6" id="KW-1185">Reference proteome</keyword>
<dbReference type="PROSITE" id="PS00139">
    <property type="entry name" value="THIOL_PROTEASE_CYS"/>
    <property type="match status" value="1"/>
</dbReference>
<dbReference type="AlphaFoldDB" id="A0AAW2YIZ2"/>
<gene>
    <name evidence="5" type="ORF">AKO1_006357</name>
</gene>
<evidence type="ECO:0000256" key="2">
    <source>
        <dbReference type="ARBA" id="ARBA00023157"/>
    </source>
</evidence>
<evidence type="ECO:0000313" key="5">
    <source>
        <dbReference type="EMBL" id="KAL0476991.1"/>
    </source>
</evidence>
<evidence type="ECO:0000259" key="4">
    <source>
        <dbReference type="SMART" id="SM00645"/>
    </source>
</evidence>
<dbReference type="Proteomes" id="UP001431209">
    <property type="component" value="Unassembled WGS sequence"/>
</dbReference>
<dbReference type="InterPro" id="IPR000169">
    <property type="entry name" value="Pept_cys_AS"/>
</dbReference>
<dbReference type="GO" id="GO:0006508">
    <property type="term" value="P:proteolysis"/>
    <property type="evidence" value="ECO:0007669"/>
    <property type="project" value="InterPro"/>
</dbReference>
<dbReference type="SMART" id="SM00645">
    <property type="entry name" value="Pept_C1"/>
    <property type="match status" value="1"/>
</dbReference>
<dbReference type="GO" id="GO:0008234">
    <property type="term" value="F:cysteine-type peptidase activity"/>
    <property type="evidence" value="ECO:0007669"/>
    <property type="project" value="InterPro"/>
</dbReference>
<dbReference type="InterPro" id="IPR000668">
    <property type="entry name" value="Peptidase_C1A_C"/>
</dbReference>
<dbReference type="PROSITE" id="PS00639">
    <property type="entry name" value="THIOL_PROTEASE_HIS"/>
    <property type="match status" value="1"/>
</dbReference>
<dbReference type="Gene3D" id="3.90.70.10">
    <property type="entry name" value="Cysteine proteinases"/>
    <property type="match status" value="1"/>
</dbReference>
<proteinExistence type="inferred from homology"/>
<organism evidence="5 6">
    <name type="scientific">Acrasis kona</name>
    <dbReference type="NCBI Taxonomy" id="1008807"/>
    <lineage>
        <taxon>Eukaryota</taxon>
        <taxon>Discoba</taxon>
        <taxon>Heterolobosea</taxon>
        <taxon>Tetramitia</taxon>
        <taxon>Eutetramitia</taxon>
        <taxon>Acrasidae</taxon>
        <taxon>Acrasis</taxon>
    </lineage>
</organism>
<evidence type="ECO:0000256" key="3">
    <source>
        <dbReference type="SAM" id="SignalP"/>
    </source>
</evidence>
<keyword evidence="3" id="KW-0732">Signal</keyword>
<sequence length="413" mass="45517">MFECSLLCHPSEILMKIVVLVLVAVFVSATSSDSSDDLPIPQSYDFRTAYPGWVPPIKNQGICGSCWAFATSYMYSARLYISNEDKKLEFSPQHQINCHRIKDVLTGCSGGIVESALNQIVYEGHVLESCSPYTSKTTLFGSKQCNAKCADNREAEKFYGSEVFDVQPDKNVSHEDIVKLMKREILTGGPVVTSIDVGLPFFAYMKLKPKGIFKGYSVNGIVGGHAIVTVGWGVEKGKEYWICANSWGKKWGDQGYFKIAILAKNGLERDGYSGITFRTSDSHKKKTISWKANLKAQPKKVNSVKKITTTSPEAVHAAKFAFDSLKKSMKRMASYTIKEAHLQIVEGATFIILLNIVDVDGDKHTSLVSVNYTPNLVPSMTGYKFLIPSNTCKYEVGSPLVGSARCMVEVGSN</sequence>
<dbReference type="InterPro" id="IPR013128">
    <property type="entry name" value="Peptidase_C1A"/>
</dbReference>
<dbReference type="InterPro" id="IPR025660">
    <property type="entry name" value="Pept_his_AS"/>
</dbReference>
<comment type="similarity">
    <text evidence="1">Belongs to the peptidase C1 family.</text>
</comment>
<dbReference type="SUPFAM" id="SSF54001">
    <property type="entry name" value="Cysteine proteinases"/>
    <property type="match status" value="1"/>
</dbReference>
<feature type="chain" id="PRO_5043385713" evidence="3">
    <location>
        <begin position="30"/>
        <end position="413"/>
    </location>
</feature>
<dbReference type="InterPro" id="IPR038765">
    <property type="entry name" value="Papain-like_cys_pep_sf"/>
</dbReference>
<accession>A0AAW2YIZ2</accession>
<reference evidence="5 6" key="1">
    <citation type="submission" date="2024-03" db="EMBL/GenBank/DDBJ databases">
        <title>The Acrasis kona genome and developmental transcriptomes reveal deep origins of eukaryotic multicellular pathways.</title>
        <authorList>
            <person name="Sheikh S."/>
            <person name="Fu C.-J."/>
            <person name="Brown M.W."/>
            <person name="Baldauf S.L."/>
        </authorList>
    </citation>
    <scope>NUCLEOTIDE SEQUENCE [LARGE SCALE GENOMIC DNA]</scope>
    <source>
        <strain evidence="5 6">ATCC MYA-3509</strain>
    </source>
</reference>
<feature type="domain" description="Peptidase C1A papain C-terminal" evidence="4">
    <location>
        <begin position="40"/>
        <end position="275"/>
    </location>
</feature>